<keyword evidence="1" id="KW-0812">Transmembrane</keyword>
<evidence type="ECO:0000313" key="2">
    <source>
        <dbReference type="EMBL" id="SCB47731.1"/>
    </source>
</evidence>
<dbReference type="Proteomes" id="UP000183174">
    <property type="component" value="Unassembled WGS sequence"/>
</dbReference>
<dbReference type="RefSeq" id="WP_157784002.1">
    <property type="nucleotide sequence ID" value="NZ_CP104173.1"/>
</dbReference>
<evidence type="ECO:0000256" key="1">
    <source>
        <dbReference type="SAM" id="Phobius"/>
    </source>
</evidence>
<keyword evidence="1" id="KW-1133">Transmembrane helix</keyword>
<reference evidence="2 3" key="1">
    <citation type="submission" date="2016-08" db="EMBL/GenBank/DDBJ databases">
        <authorList>
            <person name="Seilhamer J.J."/>
        </authorList>
    </citation>
    <scope>NUCLEOTIDE SEQUENCE [LARGE SCALE GENOMIC DNA]</scope>
    <source>
        <strain evidence="2 3">CCBAU 10071</strain>
    </source>
</reference>
<organism evidence="2 3">
    <name type="scientific">Bradyrhizobium yuanmingense</name>
    <dbReference type="NCBI Taxonomy" id="108015"/>
    <lineage>
        <taxon>Bacteria</taxon>
        <taxon>Pseudomonadati</taxon>
        <taxon>Pseudomonadota</taxon>
        <taxon>Alphaproteobacteria</taxon>
        <taxon>Hyphomicrobiales</taxon>
        <taxon>Nitrobacteraceae</taxon>
        <taxon>Bradyrhizobium</taxon>
    </lineage>
</organism>
<dbReference type="GeneID" id="93176311"/>
<keyword evidence="1" id="KW-0472">Membrane</keyword>
<evidence type="ECO:0000313" key="3">
    <source>
        <dbReference type="Proteomes" id="UP000183174"/>
    </source>
</evidence>
<sequence length="48" mass="4933">MKSTSCTAPKLLLIPRTSGVLLFAFIALLQGLVALARRPAAKHAGAAS</sequence>
<accession>A0A1C3X681</accession>
<proteinExistence type="predicted"/>
<feature type="transmembrane region" description="Helical" evidence="1">
    <location>
        <begin position="20"/>
        <end position="36"/>
    </location>
</feature>
<gene>
    <name evidence="2" type="ORF">GA0061099_1009295</name>
</gene>
<dbReference type="AlphaFoldDB" id="A0A1C3X681"/>
<protein>
    <submittedName>
        <fullName evidence="2">Uncharacterized protein</fullName>
    </submittedName>
</protein>
<dbReference type="EMBL" id="FMAE01000009">
    <property type="protein sequence ID" value="SCB47731.1"/>
    <property type="molecule type" value="Genomic_DNA"/>
</dbReference>
<name>A0A1C3X681_9BRAD</name>